<evidence type="ECO:0000313" key="5">
    <source>
        <dbReference type="EMBL" id="RJP59181.1"/>
    </source>
</evidence>
<dbReference type="Proteomes" id="UP000266426">
    <property type="component" value="Unassembled WGS sequence"/>
</dbReference>
<dbReference type="InterPro" id="IPR011990">
    <property type="entry name" value="TPR-like_helical_dom_sf"/>
</dbReference>
<keyword evidence="4" id="KW-0812">Transmembrane</keyword>
<dbReference type="Pfam" id="PF00515">
    <property type="entry name" value="TPR_1"/>
    <property type="match status" value="1"/>
</dbReference>
<feature type="transmembrane region" description="Helical" evidence="4">
    <location>
        <begin position="223"/>
        <end position="241"/>
    </location>
</feature>
<keyword evidence="4" id="KW-0472">Membrane</keyword>
<dbReference type="Pfam" id="PF13432">
    <property type="entry name" value="TPR_16"/>
    <property type="match status" value="1"/>
</dbReference>
<dbReference type="InterPro" id="IPR019734">
    <property type="entry name" value="TPR_rpt"/>
</dbReference>
<evidence type="ECO:0000313" key="6">
    <source>
        <dbReference type="Proteomes" id="UP000266426"/>
    </source>
</evidence>
<dbReference type="PANTHER" id="PTHR44227">
    <property type="match status" value="1"/>
</dbReference>
<keyword evidence="1" id="KW-0677">Repeat</keyword>
<feature type="transmembrane region" description="Helical" evidence="4">
    <location>
        <begin position="297"/>
        <end position="316"/>
    </location>
</feature>
<dbReference type="PROSITE" id="PS50005">
    <property type="entry name" value="TPR"/>
    <property type="match status" value="4"/>
</dbReference>
<feature type="repeat" description="TPR" evidence="3">
    <location>
        <begin position="453"/>
        <end position="486"/>
    </location>
</feature>
<evidence type="ECO:0000256" key="1">
    <source>
        <dbReference type="ARBA" id="ARBA00022737"/>
    </source>
</evidence>
<dbReference type="PROSITE" id="PS50293">
    <property type="entry name" value="TPR_REGION"/>
    <property type="match status" value="2"/>
</dbReference>
<feature type="repeat" description="TPR" evidence="3">
    <location>
        <begin position="555"/>
        <end position="588"/>
    </location>
</feature>
<accession>A0A3A4RCA3</accession>
<feature type="repeat" description="TPR" evidence="3">
    <location>
        <begin position="521"/>
        <end position="554"/>
    </location>
</feature>
<sequence length="657" mass="76243">MKKTVYTVWRPYVLLVVLCFIAYANTLYNGFVYDDPSVISENPRVAHWQNFRFLFDQKYFKITGKGKETAFGEASYRPVATATYFIDAMLFNRKAWGSHLTNLIFHMVNACLLFLLTRMITGSQITALMTGILFSAHPVLTEAVNAIAFREDLLVVFFLLIALLCFVKRQSSNSPKRTFIIILMHSICLFLALFAKEMALAYPFLLGVLVLQQGISFRKNTDLLISGAMVYLFYIIVRFFMMTNPNEARLFFPGGTWLSNVYTMSTVFLEYFIQLFYPACLLADYQPTARRTLTDPMVIISLVTVSGLFISAFFYFIRKRSIISGGILFFFFALGSVSNITPIGNICAERYLYLPIIGLLWSICTFIFVTQKFVHSKRLYLICIVCIVTLALSRTITRNTDWKDSESLWNATIETEPKSYRAYSNLASLYFDRGEYRKSIKYYIGCLMLRRTPQNHYNLGNAYRRIDDFQRAVEEYQQAIAIDPTFPEIYNNLGLTLIEMKRYTEAEEALNKALYYGQPDEYVLENLGLLYDHKGEYETAIDYYKKAIQYNPKKASPYNMLAVLYVKNGEPEKGLGLFKEALQRFPSNVQLYKNTAVLYNQLGDKMNEIFYWEQAHKIAPDDKEIIQILIDYYRQTGNTEKTQKYLYKLYILTKESR</sequence>
<feature type="transmembrane region" description="Helical" evidence="4">
    <location>
        <begin position="146"/>
        <end position="166"/>
    </location>
</feature>
<organism evidence="5 6">
    <name type="scientific">Candidatus Auribacter fodinae</name>
    <dbReference type="NCBI Taxonomy" id="2093366"/>
    <lineage>
        <taxon>Bacteria</taxon>
        <taxon>Pseudomonadati</taxon>
        <taxon>Candidatus Auribacterota</taxon>
        <taxon>Candidatus Auribacteria</taxon>
        <taxon>Candidatus Auribacterales</taxon>
        <taxon>Candidatus Auribacteraceae</taxon>
        <taxon>Candidatus Auribacter</taxon>
    </lineage>
</organism>
<dbReference type="SMART" id="SM00028">
    <property type="entry name" value="TPR"/>
    <property type="match status" value="6"/>
</dbReference>
<reference evidence="5 6" key="1">
    <citation type="journal article" date="2017" name="ISME J.">
        <title>Energy and carbon metabolisms in a deep terrestrial subsurface fluid microbial community.</title>
        <authorList>
            <person name="Momper L."/>
            <person name="Jungbluth S.P."/>
            <person name="Lee M.D."/>
            <person name="Amend J.P."/>
        </authorList>
    </citation>
    <scope>NUCLEOTIDE SEQUENCE [LARGE SCALE GENOMIC DNA]</scope>
    <source>
        <strain evidence="5">SURF_26</strain>
    </source>
</reference>
<keyword evidence="2 3" id="KW-0802">TPR repeat</keyword>
<feature type="repeat" description="TPR" evidence="3">
    <location>
        <begin position="487"/>
        <end position="520"/>
    </location>
</feature>
<feature type="transmembrane region" description="Helical" evidence="4">
    <location>
        <begin position="352"/>
        <end position="373"/>
    </location>
</feature>
<evidence type="ECO:0000256" key="4">
    <source>
        <dbReference type="SAM" id="Phobius"/>
    </source>
</evidence>
<dbReference type="Pfam" id="PF13181">
    <property type="entry name" value="TPR_8"/>
    <property type="match status" value="1"/>
</dbReference>
<feature type="transmembrane region" description="Helical" evidence="4">
    <location>
        <begin position="178"/>
        <end position="194"/>
    </location>
</feature>
<feature type="transmembrane region" description="Helical" evidence="4">
    <location>
        <begin position="12"/>
        <end position="31"/>
    </location>
</feature>
<keyword evidence="4" id="KW-1133">Transmembrane helix</keyword>
<feature type="transmembrane region" description="Helical" evidence="4">
    <location>
        <begin position="261"/>
        <end position="285"/>
    </location>
</feature>
<dbReference type="AlphaFoldDB" id="A0A3A4RCA3"/>
<dbReference type="InterPro" id="IPR052346">
    <property type="entry name" value="O-mannosyl-transferase_TMTC"/>
</dbReference>
<dbReference type="EMBL" id="QZJZ01000054">
    <property type="protein sequence ID" value="RJP59181.1"/>
    <property type="molecule type" value="Genomic_DNA"/>
</dbReference>
<proteinExistence type="predicted"/>
<feature type="transmembrane region" description="Helical" evidence="4">
    <location>
        <begin position="322"/>
        <end position="340"/>
    </location>
</feature>
<dbReference type="SUPFAM" id="SSF48452">
    <property type="entry name" value="TPR-like"/>
    <property type="match status" value="1"/>
</dbReference>
<name>A0A3A4RCA3_9BACT</name>
<evidence type="ECO:0000256" key="3">
    <source>
        <dbReference type="PROSITE-ProRule" id="PRU00339"/>
    </source>
</evidence>
<dbReference type="Gene3D" id="1.25.40.10">
    <property type="entry name" value="Tetratricopeptide repeat domain"/>
    <property type="match status" value="3"/>
</dbReference>
<evidence type="ECO:0000256" key="2">
    <source>
        <dbReference type="ARBA" id="ARBA00022803"/>
    </source>
</evidence>
<comment type="caution">
    <text evidence="5">The sequence shown here is derived from an EMBL/GenBank/DDBJ whole genome shotgun (WGS) entry which is preliminary data.</text>
</comment>
<gene>
    <name evidence="5" type="ORF">C4541_06740</name>
</gene>
<dbReference type="Pfam" id="PF13414">
    <property type="entry name" value="TPR_11"/>
    <property type="match status" value="1"/>
</dbReference>
<feature type="transmembrane region" description="Helical" evidence="4">
    <location>
        <begin position="96"/>
        <end position="116"/>
    </location>
</feature>
<dbReference type="PANTHER" id="PTHR44227:SF3">
    <property type="entry name" value="PROTEIN O-MANNOSYL-TRANSFERASE TMTC4"/>
    <property type="match status" value="1"/>
</dbReference>
<protein>
    <submittedName>
        <fullName evidence="5">Tetratricopeptide repeat protein</fullName>
    </submittedName>
</protein>